<dbReference type="AlphaFoldDB" id="A0A8J8TDF2"/>
<dbReference type="EMBL" id="RKLU01000001">
    <property type="protein sequence ID" value="TQQ83247.1"/>
    <property type="molecule type" value="Genomic_DNA"/>
</dbReference>
<evidence type="ECO:0000313" key="2">
    <source>
        <dbReference type="EMBL" id="TQQ83247.1"/>
    </source>
</evidence>
<feature type="region of interest" description="Disordered" evidence="1">
    <location>
        <begin position="1"/>
        <end position="86"/>
    </location>
</feature>
<evidence type="ECO:0000313" key="3">
    <source>
        <dbReference type="Proteomes" id="UP000705823"/>
    </source>
</evidence>
<reference evidence="2" key="1">
    <citation type="submission" date="2019-02" db="EMBL/GenBank/DDBJ databases">
        <title>Halonotius sp. a new haloarchaeum isolated from saline soil.</title>
        <authorList>
            <person name="Duran-Viseras A."/>
            <person name="Sanchez-Porro C."/>
            <person name="Ventosa A."/>
        </authorList>
    </citation>
    <scope>NUCLEOTIDE SEQUENCE</scope>
    <source>
        <strain evidence="2">F15B</strain>
    </source>
</reference>
<dbReference type="Proteomes" id="UP000705823">
    <property type="component" value="Unassembled WGS sequence"/>
</dbReference>
<dbReference type="RefSeq" id="WP_142978153.1">
    <property type="nucleotide sequence ID" value="NZ_RKLU01000001.1"/>
</dbReference>
<keyword evidence="3" id="KW-1185">Reference proteome</keyword>
<evidence type="ECO:0000256" key="1">
    <source>
        <dbReference type="SAM" id="MobiDB-lite"/>
    </source>
</evidence>
<organism evidence="2 3">
    <name type="scientific">Halonotius terrestris</name>
    <dbReference type="NCBI Taxonomy" id="2487750"/>
    <lineage>
        <taxon>Archaea</taxon>
        <taxon>Methanobacteriati</taxon>
        <taxon>Methanobacteriota</taxon>
        <taxon>Stenosarchaea group</taxon>
        <taxon>Halobacteria</taxon>
        <taxon>Halobacteriales</taxon>
        <taxon>Haloferacaceae</taxon>
        <taxon>Halonotius</taxon>
    </lineage>
</organism>
<feature type="compositionally biased region" description="Low complexity" evidence="1">
    <location>
        <begin position="65"/>
        <end position="85"/>
    </location>
</feature>
<proteinExistence type="predicted"/>
<protein>
    <submittedName>
        <fullName evidence="2">Uncharacterized protein</fullName>
    </submittedName>
</protein>
<name>A0A8J8TDF2_9EURY</name>
<comment type="caution">
    <text evidence="2">The sequence shown here is derived from an EMBL/GenBank/DDBJ whole genome shotgun (WGS) entry which is preliminary data.</text>
</comment>
<dbReference type="OrthoDB" id="109251at2157"/>
<dbReference type="InterPro" id="IPR055927">
    <property type="entry name" value="DUF7504"/>
</dbReference>
<dbReference type="Pfam" id="PF24336">
    <property type="entry name" value="DUF7504"/>
    <property type="match status" value="1"/>
</dbReference>
<feature type="compositionally biased region" description="Acidic residues" evidence="1">
    <location>
        <begin position="50"/>
        <end position="64"/>
    </location>
</feature>
<gene>
    <name evidence="2" type="ORF">EGH24_00110</name>
</gene>
<sequence length="290" mass="31270">MTLQHRSDEESETASTATADGDETERSQEHTGAAAGNQPATMEANRLWDDFDGDNDSDETETGEDATAAATTEQAAETQQPTTEESFGDVLETLSSFGQSTSPTQVLVLSPTSHSVTNDIFTQITSSAETSQNVVFVSSVQSTSNRLPMLRDFPSWVEGKSTLIEVGNPQSGSSTRGTNTLDRKVDTYKEVANPQNLAKLGVVISHEINRIDNQYPTVLCFHTLSSIQQYLGTQSIVPFLYTLCSKCNDSGVMGYCHLDPNRHTADAVGTIKSVFDVTVTITPGGDVEIE</sequence>
<accession>A0A8J8TDF2</accession>